<dbReference type="RefSeq" id="WP_265616693.1">
    <property type="nucleotide sequence ID" value="NZ_JAPFRD010000006.1"/>
</dbReference>
<proteinExistence type="predicted"/>
<keyword evidence="3" id="KW-1185">Reference proteome</keyword>
<dbReference type="SUPFAM" id="SSF110087">
    <property type="entry name" value="DR1885-like metal-binding protein"/>
    <property type="match status" value="1"/>
</dbReference>
<dbReference type="EMBL" id="JAPFRD010000006">
    <property type="protein sequence ID" value="MCW8107990.1"/>
    <property type="molecule type" value="Genomic_DNA"/>
</dbReference>
<dbReference type="InterPro" id="IPR058248">
    <property type="entry name" value="Lxx211020-like"/>
</dbReference>
<protein>
    <submittedName>
        <fullName evidence="2">Copper chaperone PCu(A)C</fullName>
    </submittedName>
</protein>
<organism evidence="2 3">
    <name type="scientific">Alteromonas aquimaris</name>
    <dbReference type="NCBI Taxonomy" id="2998417"/>
    <lineage>
        <taxon>Bacteria</taxon>
        <taxon>Pseudomonadati</taxon>
        <taxon>Pseudomonadota</taxon>
        <taxon>Gammaproteobacteria</taxon>
        <taxon>Alteromonadales</taxon>
        <taxon>Alteromonadaceae</taxon>
        <taxon>Alteromonas/Salinimonas group</taxon>
        <taxon>Alteromonas</taxon>
    </lineage>
</organism>
<gene>
    <name evidence="2" type="ORF">OPS25_05720</name>
</gene>
<dbReference type="InterPro" id="IPR036182">
    <property type="entry name" value="PCuAC_sf"/>
</dbReference>
<reference evidence="2" key="1">
    <citation type="submission" date="2022-11" db="EMBL/GenBank/DDBJ databases">
        <title>Alteromonas sp. nov., isolated from sea water of the Qingdao.</title>
        <authorList>
            <person name="Wang Q."/>
        </authorList>
    </citation>
    <scope>NUCLEOTIDE SEQUENCE</scope>
    <source>
        <strain evidence="2">ASW11-7</strain>
    </source>
</reference>
<keyword evidence="1" id="KW-0732">Signal</keyword>
<feature type="signal peptide" evidence="1">
    <location>
        <begin position="1"/>
        <end position="21"/>
    </location>
</feature>
<name>A0ABT3P5F3_9ALTE</name>
<evidence type="ECO:0000313" key="3">
    <source>
        <dbReference type="Proteomes" id="UP001142810"/>
    </source>
</evidence>
<dbReference type="InterPro" id="IPR007410">
    <property type="entry name" value="LpqE-like"/>
</dbReference>
<accession>A0ABT3P5F3</accession>
<dbReference type="Proteomes" id="UP001142810">
    <property type="component" value="Unassembled WGS sequence"/>
</dbReference>
<comment type="caution">
    <text evidence="2">The sequence shown here is derived from an EMBL/GenBank/DDBJ whole genome shotgun (WGS) entry which is preliminary data.</text>
</comment>
<dbReference type="Pfam" id="PF04314">
    <property type="entry name" value="PCuAC"/>
    <property type="match status" value="1"/>
</dbReference>
<dbReference type="PANTHER" id="PTHR36302">
    <property type="entry name" value="BLR7088 PROTEIN"/>
    <property type="match status" value="1"/>
</dbReference>
<sequence>MMKLRFLAAFILLGLAKLSHASTHQIEVRDVYAKATFAMATTAAVYMTLENQSDKERQLNSVTVDKTLADEAQIHTTQMVGEMAKMREVKKGVTLPSHQAVQFMPGGHHIMLLGLKRPLKKGDSFMLTLLFDEGASHSVNVIVRKEHPVPTQSEHHHDSHH</sequence>
<evidence type="ECO:0000313" key="2">
    <source>
        <dbReference type="EMBL" id="MCW8107990.1"/>
    </source>
</evidence>
<dbReference type="Gene3D" id="2.60.40.1890">
    <property type="entry name" value="PCu(A)C copper chaperone"/>
    <property type="match status" value="1"/>
</dbReference>
<evidence type="ECO:0000256" key="1">
    <source>
        <dbReference type="SAM" id="SignalP"/>
    </source>
</evidence>
<feature type="chain" id="PRO_5047451441" evidence="1">
    <location>
        <begin position="22"/>
        <end position="161"/>
    </location>
</feature>
<dbReference type="PANTHER" id="PTHR36302:SF1">
    <property type="entry name" value="COPPER CHAPERONE PCU(A)C"/>
    <property type="match status" value="1"/>
</dbReference>